<reference evidence="2 3" key="1">
    <citation type="submission" date="2021-04" db="EMBL/GenBank/DDBJ databases">
        <authorList>
            <person name="Bliznina A."/>
        </authorList>
    </citation>
    <scope>NUCLEOTIDE SEQUENCE [LARGE SCALE GENOMIC DNA]</scope>
</reference>
<keyword evidence="1" id="KW-1133">Transmembrane helix</keyword>
<gene>
    <name evidence="2" type="ORF">OKIOD_LOCUS7114</name>
</gene>
<proteinExistence type="predicted"/>
<evidence type="ECO:0000313" key="2">
    <source>
        <dbReference type="EMBL" id="CAG5098314.1"/>
    </source>
</evidence>
<evidence type="ECO:0000256" key="1">
    <source>
        <dbReference type="SAM" id="Phobius"/>
    </source>
</evidence>
<keyword evidence="3" id="KW-1185">Reference proteome</keyword>
<feature type="transmembrane region" description="Helical" evidence="1">
    <location>
        <begin position="28"/>
        <end position="47"/>
    </location>
</feature>
<name>A0ABN7SID3_OIKDI</name>
<accession>A0ABN7SID3</accession>
<keyword evidence="1" id="KW-0812">Transmembrane</keyword>
<dbReference type="EMBL" id="OU015569">
    <property type="protein sequence ID" value="CAG5098314.1"/>
    <property type="molecule type" value="Genomic_DNA"/>
</dbReference>
<keyword evidence="1" id="KW-0472">Membrane</keyword>
<sequence length="244" mass="27045">MAKTGKGYDYETLDGKTRYSESKPSRTFLALNGVLFLLAFCAISRSFGHHARKEAGIYLPPPQQKMSYKEVLASFSPECPSSSSLSSVSWNLTSTEKPAFEFFAMKSHDLTILGPKSTLVQEFTEAMAAVLSEPTRERRHAAHHLDKLFYWTKTLSVFSQSEFLLPSIKDSQSSSIVSPDLFLRASSLTETLEIHYDESLEVPIFILRGGELWMSAVAGNGKLGVQALVQALLQAMEFGMKETG</sequence>
<protein>
    <submittedName>
        <fullName evidence="2">Oidioi.mRNA.OKI2018_I69.XSR.g15556.t1.cds</fullName>
    </submittedName>
</protein>
<organism evidence="2 3">
    <name type="scientific">Oikopleura dioica</name>
    <name type="common">Tunicate</name>
    <dbReference type="NCBI Taxonomy" id="34765"/>
    <lineage>
        <taxon>Eukaryota</taxon>
        <taxon>Metazoa</taxon>
        <taxon>Chordata</taxon>
        <taxon>Tunicata</taxon>
        <taxon>Appendicularia</taxon>
        <taxon>Copelata</taxon>
        <taxon>Oikopleuridae</taxon>
        <taxon>Oikopleura</taxon>
    </lineage>
</organism>
<evidence type="ECO:0000313" key="3">
    <source>
        <dbReference type="Proteomes" id="UP001158576"/>
    </source>
</evidence>
<dbReference type="Proteomes" id="UP001158576">
    <property type="component" value="Chromosome XSR"/>
</dbReference>